<dbReference type="PANTHER" id="PTHR10937">
    <property type="entry name" value="GLUCOSAMINE--FRUCTOSE-6-PHOSPHATE AMINOTRANSFERASE, ISOMERIZING"/>
    <property type="match status" value="1"/>
</dbReference>
<feature type="domain" description="SIS" evidence="12">
    <location>
        <begin position="289"/>
        <end position="435"/>
    </location>
</feature>
<organism evidence="13 14">
    <name type="scientific">Streptomyces piniterrae</name>
    <dbReference type="NCBI Taxonomy" id="2571125"/>
    <lineage>
        <taxon>Bacteria</taxon>
        <taxon>Bacillati</taxon>
        <taxon>Actinomycetota</taxon>
        <taxon>Actinomycetes</taxon>
        <taxon>Kitasatosporales</taxon>
        <taxon>Streptomycetaceae</taxon>
        <taxon>Streptomyces</taxon>
    </lineage>
</organism>
<keyword evidence="9" id="KW-0315">Glutamine amidotransferase</keyword>
<dbReference type="NCBIfam" id="NF001484">
    <property type="entry name" value="PRK00331.1"/>
    <property type="match status" value="1"/>
</dbReference>
<evidence type="ECO:0000256" key="1">
    <source>
        <dbReference type="ARBA" id="ARBA00001031"/>
    </source>
</evidence>
<dbReference type="InterPro" id="IPR017932">
    <property type="entry name" value="GATase_2_dom"/>
</dbReference>
<gene>
    <name evidence="10 13" type="primary">glmS</name>
    <name evidence="13" type="ORF">FCH28_11670</name>
</gene>
<dbReference type="CDD" id="cd05009">
    <property type="entry name" value="SIS_GlmS_GlmD_2"/>
    <property type="match status" value="1"/>
</dbReference>
<name>A0A4U0NN88_9ACTN</name>
<comment type="subcellular location">
    <subcellularLocation>
        <location evidence="2 10">Cytoplasm</location>
    </subcellularLocation>
</comment>
<sequence>MCGIVGYIGKRDVAPLLLEGLQRLEYRGYDSAGIAIHANGTGKAAGLKIAKAKGRVRELESRLPKRFAGSTGIAHTRWATHGAPTDENAHPHLDTTGKVAVVHNGIIDNAAELRARLTADGVEFASETDTEVLAHLIGRSQAEKLEEKVRDALRHIEGTYGIAVLHADFTDRIVVARNGSPVVLGIGEHEMFVSSDVAALVSHTRQVVTLDDGEMATLKADDYRTYTTEGSRTTATPETVEYAAESYDLGGHDTYMHKEISEQADAVDRALRGRIDDRFSTVHLGGLNLDAREARAVRRVKILGCGTSYHAGQIGAQMIEELARIPSDAEPASEFRYRDPVVDPDTLYVAVSQSGETYDVLAAVQELKRKGARVLGLVNVVGSAIARETDGGIYVHAGPEVCVVSTKCFTNMVVSFALLALHLGRIRDLSVADGKRIIEGLRKLPGQIDEILKGEAEVKKLAAEYADAKSMMFIGRVRGYPVAREASLKLKEVSYIHAEAYPASELKHGPLALIEPAMPTVAIVPDDDLLEKNRAALEEIKARHGRILAVAHQEQEKADHTILVPKNEPELDPILMGIPLQLLAYHTALALGRDIDKPRNLAKSVTVE</sequence>
<feature type="active site" description="Nucleophile; for GATase activity" evidence="10">
    <location>
        <position position="2"/>
    </location>
</feature>
<feature type="initiator methionine" description="Removed" evidence="10">
    <location>
        <position position="1"/>
    </location>
</feature>
<dbReference type="Proteomes" id="UP000308697">
    <property type="component" value="Unassembled WGS sequence"/>
</dbReference>
<comment type="subunit">
    <text evidence="10">Homodimer.</text>
</comment>
<keyword evidence="7 10" id="KW-0808">Transferase</keyword>
<feature type="domain" description="SIS" evidence="12">
    <location>
        <begin position="461"/>
        <end position="598"/>
    </location>
</feature>
<dbReference type="GO" id="GO:0004360">
    <property type="term" value="F:glutamine-fructose-6-phosphate transaminase (isomerizing) activity"/>
    <property type="evidence" value="ECO:0007669"/>
    <property type="project" value="UniProtKB-UniRule"/>
</dbReference>
<evidence type="ECO:0000256" key="9">
    <source>
        <dbReference type="ARBA" id="ARBA00022962"/>
    </source>
</evidence>
<evidence type="ECO:0000313" key="14">
    <source>
        <dbReference type="Proteomes" id="UP000308697"/>
    </source>
</evidence>
<dbReference type="Gene3D" id="3.40.50.10490">
    <property type="entry name" value="Glucose-6-phosphate isomerase like protein, domain 1"/>
    <property type="match status" value="2"/>
</dbReference>
<dbReference type="CDD" id="cd05008">
    <property type="entry name" value="SIS_GlmS_GlmD_1"/>
    <property type="match status" value="1"/>
</dbReference>
<dbReference type="HAMAP" id="MF_00164">
    <property type="entry name" value="GlmS"/>
    <property type="match status" value="1"/>
</dbReference>
<dbReference type="SUPFAM" id="SSF53697">
    <property type="entry name" value="SIS domain"/>
    <property type="match status" value="1"/>
</dbReference>
<reference evidence="13 14" key="1">
    <citation type="submission" date="2019-04" db="EMBL/GenBank/DDBJ databases">
        <title>Streptomyces piniterrae sp. nov., a heliquinomycin-producing actinomycete isolated from rhizosphere soil of Pinus yunnanensis.</title>
        <authorList>
            <person name="Zhuang X."/>
            <person name="Zhao J."/>
        </authorList>
    </citation>
    <scope>NUCLEOTIDE SEQUENCE [LARGE SCALE GENOMIC DNA]</scope>
    <source>
        <strain evidence="14">jys28</strain>
    </source>
</reference>
<evidence type="ECO:0000259" key="12">
    <source>
        <dbReference type="PROSITE" id="PS51464"/>
    </source>
</evidence>
<keyword evidence="6 10" id="KW-0032">Aminotransferase</keyword>
<keyword evidence="14" id="KW-1185">Reference proteome</keyword>
<dbReference type="GO" id="GO:0006047">
    <property type="term" value="P:UDP-N-acetylglucosamine metabolic process"/>
    <property type="evidence" value="ECO:0007669"/>
    <property type="project" value="TreeGrafter"/>
</dbReference>
<evidence type="ECO:0000256" key="2">
    <source>
        <dbReference type="ARBA" id="ARBA00004496"/>
    </source>
</evidence>
<dbReference type="Pfam" id="PF01380">
    <property type="entry name" value="SIS"/>
    <property type="match status" value="2"/>
</dbReference>
<dbReference type="PROSITE" id="PS51464">
    <property type="entry name" value="SIS"/>
    <property type="match status" value="2"/>
</dbReference>
<comment type="function">
    <text evidence="10">Catalyzes the first step in hexosamine metabolism, converting fructose-6P into glucosamine-6P using glutamine as a nitrogen source.</text>
</comment>
<dbReference type="Gene3D" id="3.60.20.10">
    <property type="entry name" value="Glutamine Phosphoribosylpyrophosphate, subunit 1, domain 1"/>
    <property type="match status" value="1"/>
</dbReference>
<evidence type="ECO:0000259" key="11">
    <source>
        <dbReference type="PROSITE" id="PS51278"/>
    </source>
</evidence>
<dbReference type="InterPro" id="IPR005855">
    <property type="entry name" value="GFAT"/>
</dbReference>
<dbReference type="PANTHER" id="PTHR10937:SF0">
    <property type="entry name" value="GLUTAMINE--FRUCTOSE-6-PHOSPHATE TRANSAMINASE (ISOMERIZING)"/>
    <property type="match status" value="1"/>
</dbReference>
<dbReference type="InterPro" id="IPR035466">
    <property type="entry name" value="GlmS/AgaS_SIS"/>
</dbReference>
<dbReference type="InterPro" id="IPR035490">
    <property type="entry name" value="GlmS/FrlB_SIS"/>
</dbReference>
<evidence type="ECO:0000313" key="13">
    <source>
        <dbReference type="EMBL" id="TJZ55929.1"/>
    </source>
</evidence>
<evidence type="ECO:0000256" key="4">
    <source>
        <dbReference type="ARBA" id="ARBA00016090"/>
    </source>
</evidence>
<dbReference type="InterPro" id="IPR029055">
    <property type="entry name" value="Ntn_hydrolases_N"/>
</dbReference>
<dbReference type="GO" id="GO:0006002">
    <property type="term" value="P:fructose 6-phosphate metabolic process"/>
    <property type="evidence" value="ECO:0007669"/>
    <property type="project" value="TreeGrafter"/>
</dbReference>
<dbReference type="FunFam" id="3.40.50.10490:FF:000001">
    <property type="entry name" value="Glutamine--fructose-6-phosphate aminotransferase [isomerizing]"/>
    <property type="match status" value="1"/>
</dbReference>
<dbReference type="InterPro" id="IPR046348">
    <property type="entry name" value="SIS_dom_sf"/>
</dbReference>
<feature type="active site" description="For Fru-6P isomerization activity" evidence="10">
    <location>
        <position position="603"/>
    </location>
</feature>
<dbReference type="OrthoDB" id="9761808at2"/>
<dbReference type="CDD" id="cd00714">
    <property type="entry name" value="GFAT"/>
    <property type="match status" value="1"/>
</dbReference>
<dbReference type="GO" id="GO:0097367">
    <property type="term" value="F:carbohydrate derivative binding"/>
    <property type="evidence" value="ECO:0007669"/>
    <property type="project" value="InterPro"/>
</dbReference>
<keyword evidence="8" id="KW-0677">Repeat</keyword>
<protein>
    <recommendedName>
        <fullName evidence="4 10">Glutamine--fructose-6-phosphate aminotransferase [isomerizing]</fullName>
        <ecNumber evidence="3 10">2.6.1.16</ecNumber>
    </recommendedName>
    <alternativeName>
        <fullName evidence="10">D-fructose-6-phosphate amidotransferase</fullName>
    </alternativeName>
    <alternativeName>
        <fullName evidence="10">GFAT</fullName>
    </alternativeName>
    <alternativeName>
        <fullName evidence="10">Glucosamine-6-phosphate synthase</fullName>
    </alternativeName>
    <alternativeName>
        <fullName evidence="10">Hexosephosphate aminotransferase</fullName>
    </alternativeName>
    <alternativeName>
        <fullName evidence="10">L-glutamine--D-fructose-6-phosphate amidotransferase</fullName>
    </alternativeName>
</protein>
<dbReference type="AlphaFoldDB" id="A0A4U0NN88"/>
<comment type="caution">
    <text evidence="13">The sequence shown here is derived from an EMBL/GenBank/DDBJ whole genome shotgun (WGS) entry which is preliminary data.</text>
</comment>
<dbReference type="FunFam" id="3.60.20.10:FF:000006">
    <property type="entry name" value="Glutamine--fructose-6-phosphate aminotransferase [isomerizing]"/>
    <property type="match status" value="1"/>
</dbReference>
<dbReference type="SUPFAM" id="SSF56235">
    <property type="entry name" value="N-terminal nucleophile aminohydrolases (Ntn hydrolases)"/>
    <property type="match status" value="1"/>
</dbReference>
<feature type="domain" description="Glutamine amidotransferase type-2" evidence="11">
    <location>
        <begin position="2"/>
        <end position="221"/>
    </location>
</feature>
<evidence type="ECO:0000256" key="3">
    <source>
        <dbReference type="ARBA" id="ARBA00012916"/>
    </source>
</evidence>
<dbReference type="RefSeq" id="WP_136739736.1">
    <property type="nucleotide sequence ID" value="NZ_SUMB01000003.1"/>
</dbReference>
<evidence type="ECO:0000256" key="8">
    <source>
        <dbReference type="ARBA" id="ARBA00022737"/>
    </source>
</evidence>
<dbReference type="EC" id="2.6.1.16" evidence="3 10"/>
<dbReference type="Pfam" id="PF13522">
    <property type="entry name" value="GATase_6"/>
    <property type="match status" value="1"/>
</dbReference>
<dbReference type="GO" id="GO:0006487">
    <property type="term" value="P:protein N-linked glycosylation"/>
    <property type="evidence" value="ECO:0007669"/>
    <property type="project" value="TreeGrafter"/>
</dbReference>
<dbReference type="InterPro" id="IPR001347">
    <property type="entry name" value="SIS_dom"/>
</dbReference>
<evidence type="ECO:0000256" key="5">
    <source>
        <dbReference type="ARBA" id="ARBA00022490"/>
    </source>
</evidence>
<dbReference type="EMBL" id="SUMB01000003">
    <property type="protein sequence ID" value="TJZ55929.1"/>
    <property type="molecule type" value="Genomic_DNA"/>
</dbReference>
<dbReference type="GO" id="GO:0005975">
    <property type="term" value="P:carbohydrate metabolic process"/>
    <property type="evidence" value="ECO:0007669"/>
    <property type="project" value="UniProtKB-UniRule"/>
</dbReference>
<dbReference type="NCBIfam" id="TIGR01135">
    <property type="entry name" value="glmS"/>
    <property type="match status" value="1"/>
</dbReference>
<dbReference type="GO" id="GO:0005829">
    <property type="term" value="C:cytosol"/>
    <property type="evidence" value="ECO:0007669"/>
    <property type="project" value="TreeGrafter"/>
</dbReference>
<comment type="catalytic activity">
    <reaction evidence="1 10">
        <text>D-fructose 6-phosphate + L-glutamine = D-glucosamine 6-phosphate + L-glutamate</text>
        <dbReference type="Rhea" id="RHEA:13237"/>
        <dbReference type="ChEBI" id="CHEBI:29985"/>
        <dbReference type="ChEBI" id="CHEBI:58359"/>
        <dbReference type="ChEBI" id="CHEBI:58725"/>
        <dbReference type="ChEBI" id="CHEBI:61527"/>
        <dbReference type="EC" id="2.6.1.16"/>
    </reaction>
</comment>
<dbReference type="InterPro" id="IPR047084">
    <property type="entry name" value="GFAT_N"/>
</dbReference>
<evidence type="ECO:0000256" key="6">
    <source>
        <dbReference type="ARBA" id="ARBA00022576"/>
    </source>
</evidence>
<keyword evidence="5 10" id="KW-0963">Cytoplasm</keyword>
<proteinExistence type="inferred from homology"/>
<evidence type="ECO:0000256" key="10">
    <source>
        <dbReference type="HAMAP-Rule" id="MF_00164"/>
    </source>
</evidence>
<dbReference type="PROSITE" id="PS51278">
    <property type="entry name" value="GATASE_TYPE_2"/>
    <property type="match status" value="1"/>
</dbReference>
<evidence type="ECO:0000256" key="7">
    <source>
        <dbReference type="ARBA" id="ARBA00022679"/>
    </source>
</evidence>
<accession>A0A4U0NN88</accession>